<proteinExistence type="predicted"/>
<dbReference type="Proteomes" id="UP001143330">
    <property type="component" value="Unassembled WGS sequence"/>
</dbReference>
<gene>
    <name evidence="7" type="ORF">GCM10017653_07650</name>
</gene>
<feature type="signal peptide" evidence="5">
    <location>
        <begin position="1"/>
        <end position="21"/>
    </location>
</feature>
<feature type="short sequence motif" description="DGA/G" evidence="4">
    <location>
        <begin position="258"/>
        <end position="260"/>
    </location>
</feature>
<keyword evidence="5" id="KW-0732">Signal</keyword>
<organism evidence="7 8">
    <name type="scientific">Ancylobacter defluvii</name>
    <dbReference type="NCBI Taxonomy" id="1282440"/>
    <lineage>
        <taxon>Bacteria</taxon>
        <taxon>Pseudomonadati</taxon>
        <taxon>Pseudomonadota</taxon>
        <taxon>Alphaproteobacteria</taxon>
        <taxon>Hyphomicrobiales</taxon>
        <taxon>Xanthobacteraceae</taxon>
        <taxon>Ancylobacter</taxon>
    </lineage>
</organism>
<dbReference type="RefSeq" id="WP_213366089.1">
    <property type="nucleotide sequence ID" value="NZ_BSFM01000004.1"/>
</dbReference>
<feature type="chain" id="PRO_5040890511" description="PNPLA domain-containing protein" evidence="5">
    <location>
        <begin position="22"/>
        <end position="365"/>
    </location>
</feature>
<keyword evidence="2 4" id="KW-0442">Lipid degradation</keyword>
<keyword evidence="8" id="KW-1185">Reference proteome</keyword>
<dbReference type="AlphaFoldDB" id="A0A9W6JRZ3"/>
<accession>A0A9W6JRZ3</accession>
<dbReference type="PANTHER" id="PTHR14226">
    <property type="entry name" value="NEUROPATHY TARGET ESTERASE/SWISS CHEESE D.MELANOGASTER"/>
    <property type="match status" value="1"/>
</dbReference>
<dbReference type="PROSITE" id="PS51257">
    <property type="entry name" value="PROKAR_LIPOPROTEIN"/>
    <property type="match status" value="1"/>
</dbReference>
<dbReference type="InterPro" id="IPR050301">
    <property type="entry name" value="NTE"/>
</dbReference>
<dbReference type="InterPro" id="IPR016035">
    <property type="entry name" value="Acyl_Trfase/lysoPLipase"/>
</dbReference>
<evidence type="ECO:0000256" key="4">
    <source>
        <dbReference type="PROSITE-ProRule" id="PRU01161"/>
    </source>
</evidence>
<feature type="short sequence motif" description="GXGXXG" evidence="4">
    <location>
        <begin position="84"/>
        <end position="89"/>
    </location>
</feature>
<feature type="active site" description="Nucleophile" evidence="4">
    <location>
        <position position="115"/>
    </location>
</feature>
<evidence type="ECO:0000313" key="7">
    <source>
        <dbReference type="EMBL" id="GLK82696.1"/>
    </source>
</evidence>
<feature type="short sequence motif" description="GXSXG" evidence="4">
    <location>
        <begin position="113"/>
        <end position="117"/>
    </location>
</feature>
<sequence length="365" mass="40238">MTIIRLSLIVMCSFLTSCVSASRSAPLPYSALNTTHIAEFGLIRFWGDETSPEISSYVDTQFEQVRASGCRRCTKEANFLALSGGGADGAFAAGMLNGWSQHGNRPVFEVVTGVSTGSLAAPFAFLGQRYDTALQEVYTQISDKDIYINKGAFALAGPSLYDNAPLRDLITKLVTENLLDEISREHLRGRRLLVQTTNIDAQRPVIWDMGAIAASRSKERRTLFVNILLASAAIPVIFPPVSIKVRSGDRVYDELHVDGGVTSQITFGPPGLDLNRAERTAFGAHRIKNLYVIRNGKIEPEYMAVDQSAPDLAKRAVGTMVKYQTLSNIRNLYTRARPPISICRSSPFPKHFPKSRKANSIRPIW</sequence>
<dbReference type="InterPro" id="IPR002641">
    <property type="entry name" value="PNPLA_dom"/>
</dbReference>
<dbReference type="PANTHER" id="PTHR14226:SF74">
    <property type="entry name" value="BLR4684 PROTEIN"/>
    <property type="match status" value="1"/>
</dbReference>
<dbReference type="PROSITE" id="PS51635">
    <property type="entry name" value="PNPLA"/>
    <property type="match status" value="1"/>
</dbReference>
<evidence type="ECO:0000256" key="2">
    <source>
        <dbReference type="ARBA" id="ARBA00022963"/>
    </source>
</evidence>
<protein>
    <recommendedName>
        <fullName evidence="6">PNPLA domain-containing protein</fullName>
    </recommendedName>
</protein>
<feature type="domain" description="PNPLA" evidence="6">
    <location>
        <begin position="80"/>
        <end position="271"/>
    </location>
</feature>
<comment type="caution">
    <text evidence="7">The sequence shown here is derived from an EMBL/GenBank/DDBJ whole genome shotgun (WGS) entry which is preliminary data.</text>
</comment>
<dbReference type="SUPFAM" id="SSF52151">
    <property type="entry name" value="FabD/lysophospholipase-like"/>
    <property type="match status" value="1"/>
</dbReference>
<reference evidence="7" key="1">
    <citation type="journal article" date="2014" name="Int. J. Syst. Evol. Microbiol.">
        <title>Complete genome sequence of Corynebacterium casei LMG S-19264T (=DSM 44701T), isolated from a smear-ripened cheese.</title>
        <authorList>
            <consortium name="US DOE Joint Genome Institute (JGI-PGF)"/>
            <person name="Walter F."/>
            <person name="Albersmeier A."/>
            <person name="Kalinowski J."/>
            <person name="Ruckert C."/>
        </authorList>
    </citation>
    <scope>NUCLEOTIDE SEQUENCE</scope>
    <source>
        <strain evidence="7">VKM B-2789</strain>
    </source>
</reference>
<dbReference type="EMBL" id="BSFM01000004">
    <property type="protein sequence ID" value="GLK82696.1"/>
    <property type="molecule type" value="Genomic_DNA"/>
</dbReference>
<name>A0A9W6JRZ3_9HYPH</name>
<keyword evidence="1 4" id="KW-0378">Hydrolase</keyword>
<keyword evidence="3 4" id="KW-0443">Lipid metabolism</keyword>
<evidence type="ECO:0000259" key="6">
    <source>
        <dbReference type="PROSITE" id="PS51635"/>
    </source>
</evidence>
<feature type="active site" description="Proton acceptor" evidence="4">
    <location>
        <position position="258"/>
    </location>
</feature>
<dbReference type="GO" id="GO:0016787">
    <property type="term" value="F:hydrolase activity"/>
    <property type="evidence" value="ECO:0007669"/>
    <property type="project" value="UniProtKB-UniRule"/>
</dbReference>
<reference evidence="7" key="2">
    <citation type="submission" date="2023-01" db="EMBL/GenBank/DDBJ databases">
        <authorList>
            <person name="Sun Q."/>
            <person name="Evtushenko L."/>
        </authorList>
    </citation>
    <scope>NUCLEOTIDE SEQUENCE</scope>
    <source>
        <strain evidence="7">VKM B-2789</strain>
    </source>
</reference>
<evidence type="ECO:0000313" key="8">
    <source>
        <dbReference type="Proteomes" id="UP001143330"/>
    </source>
</evidence>
<dbReference type="Gene3D" id="3.40.1090.10">
    <property type="entry name" value="Cytosolic phospholipase A2 catalytic domain"/>
    <property type="match status" value="1"/>
</dbReference>
<dbReference type="Pfam" id="PF01734">
    <property type="entry name" value="Patatin"/>
    <property type="match status" value="1"/>
</dbReference>
<evidence type="ECO:0000256" key="1">
    <source>
        <dbReference type="ARBA" id="ARBA00022801"/>
    </source>
</evidence>
<dbReference type="GO" id="GO:0016042">
    <property type="term" value="P:lipid catabolic process"/>
    <property type="evidence" value="ECO:0007669"/>
    <property type="project" value="UniProtKB-UniRule"/>
</dbReference>
<evidence type="ECO:0000256" key="5">
    <source>
        <dbReference type="SAM" id="SignalP"/>
    </source>
</evidence>
<evidence type="ECO:0000256" key="3">
    <source>
        <dbReference type="ARBA" id="ARBA00023098"/>
    </source>
</evidence>